<dbReference type="InterPro" id="IPR013656">
    <property type="entry name" value="PAS_4"/>
</dbReference>
<name>A0ABX2QID0_9HYPH</name>
<dbReference type="SUPFAM" id="SSF141868">
    <property type="entry name" value="EAL domain-like"/>
    <property type="match status" value="1"/>
</dbReference>
<dbReference type="SMART" id="SM00052">
    <property type="entry name" value="EAL"/>
    <property type="match status" value="1"/>
</dbReference>
<dbReference type="InterPro" id="IPR012226">
    <property type="entry name" value="Diguanyl_cyclase/Pdiesterase"/>
</dbReference>
<dbReference type="PANTHER" id="PTHR44757">
    <property type="entry name" value="DIGUANYLATE CYCLASE DGCP"/>
    <property type="match status" value="1"/>
</dbReference>
<feature type="compositionally biased region" description="Basic and acidic residues" evidence="1">
    <location>
        <begin position="767"/>
        <end position="780"/>
    </location>
</feature>
<dbReference type="InterPro" id="IPR043128">
    <property type="entry name" value="Rev_trsase/Diguanyl_cyclase"/>
</dbReference>
<feature type="domain" description="EAL" evidence="4">
    <location>
        <begin position="512"/>
        <end position="766"/>
    </location>
</feature>
<dbReference type="Proteomes" id="UP000659172">
    <property type="component" value="Unassembled WGS sequence"/>
</dbReference>
<dbReference type="InterPro" id="IPR000700">
    <property type="entry name" value="PAS-assoc_C"/>
</dbReference>
<dbReference type="InterPro" id="IPR035965">
    <property type="entry name" value="PAS-like_dom_sf"/>
</dbReference>
<evidence type="ECO:0000259" key="2">
    <source>
        <dbReference type="PROSITE" id="PS50112"/>
    </source>
</evidence>
<dbReference type="SMART" id="SM00065">
    <property type="entry name" value="GAF"/>
    <property type="match status" value="1"/>
</dbReference>
<dbReference type="NCBIfam" id="TIGR00254">
    <property type="entry name" value="GGDEF"/>
    <property type="match status" value="1"/>
</dbReference>
<feature type="domain" description="GGDEF" evidence="5">
    <location>
        <begin position="369"/>
        <end position="503"/>
    </location>
</feature>
<keyword evidence="7" id="KW-1185">Reference proteome</keyword>
<dbReference type="InterPro" id="IPR029016">
    <property type="entry name" value="GAF-like_dom_sf"/>
</dbReference>
<dbReference type="Pfam" id="PF00563">
    <property type="entry name" value="EAL"/>
    <property type="match status" value="1"/>
</dbReference>
<organism evidence="6 7">
    <name type="scientific">Mycoplana rhizolycopersici</name>
    <dbReference type="NCBI Taxonomy" id="2746702"/>
    <lineage>
        <taxon>Bacteria</taxon>
        <taxon>Pseudomonadati</taxon>
        <taxon>Pseudomonadota</taxon>
        <taxon>Alphaproteobacteria</taxon>
        <taxon>Hyphomicrobiales</taxon>
        <taxon>Rhizobiaceae</taxon>
        <taxon>Mycoplana</taxon>
    </lineage>
</organism>
<dbReference type="CDD" id="cd01948">
    <property type="entry name" value="EAL"/>
    <property type="match status" value="1"/>
</dbReference>
<dbReference type="InterPro" id="IPR003018">
    <property type="entry name" value="GAF"/>
</dbReference>
<protein>
    <submittedName>
        <fullName evidence="6">EAL domain-containing protein</fullName>
    </submittedName>
</protein>
<evidence type="ECO:0000313" key="7">
    <source>
        <dbReference type="Proteomes" id="UP000659172"/>
    </source>
</evidence>
<gene>
    <name evidence="6" type="ORF">HV823_19930</name>
</gene>
<dbReference type="SUPFAM" id="SSF55781">
    <property type="entry name" value="GAF domain-like"/>
    <property type="match status" value="1"/>
</dbReference>
<evidence type="ECO:0000259" key="4">
    <source>
        <dbReference type="PROSITE" id="PS50883"/>
    </source>
</evidence>
<dbReference type="PROSITE" id="PS50113">
    <property type="entry name" value="PAC"/>
    <property type="match status" value="1"/>
</dbReference>
<dbReference type="EMBL" id="JABXYK010000014">
    <property type="protein sequence ID" value="NVP57533.1"/>
    <property type="molecule type" value="Genomic_DNA"/>
</dbReference>
<reference evidence="6 7" key="1">
    <citation type="submission" date="2020-06" db="EMBL/GenBank/DDBJ databases">
        <title>Rhizobium sp.nov. isolated from the tomato plant.</title>
        <authorList>
            <person name="Thin K.K."/>
            <person name="Zhang X."/>
            <person name="He S."/>
        </authorList>
    </citation>
    <scope>NUCLEOTIDE SEQUENCE [LARGE SCALE GENOMIC DNA]</scope>
    <source>
        <strain evidence="6 7">DBTS2</strain>
    </source>
</reference>
<dbReference type="InterPro" id="IPR001610">
    <property type="entry name" value="PAC"/>
</dbReference>
<dbReference type="NCBIfam" id="TIGR00229">
    <property type="entry name" value="sensory_box"/>
    <property type="match status" value="1"/>
</dbReference>
<dbReference type="SMART" id="SM00267">
    <property type="entry name" value="GGDEF"/>
    <property type="match status" value="1"/>
</dbReference>
<dbReference type="InterPro" id="IPR029787">
    <property type="entry name" value="Nucleotide_cyclase"/>
</dbReference>
<dbReference type="PROSITE" id="PS50883">
    <property type="entry name" value="EAL"/>
    <property type="match status" value="1"/>
</dbReference>
<dbReference type="PIRSF" id="PIRSF005925">
    <property type="entry name" value="Dos"/>
    <property type="match status" value="1"/>
</dbReference>
<evidence type="ECO:0000256" key="1">
    <source>
        <dbReference type="SAM" id="MobiDB-lite"/>
    </source>
</evidence>
<dbReference type="Gene3D" id="3.30.450.20">
    <property type="entry name" value="PAS domain"/>
    <property type="match status" value="1"/>
</dbReference>
<proteinExistence type="predicted"/>
<dbReference type="CDD" id="cd00130">
    <property type="entry name" value="PAS"/>
    <property type="match status" value="1"/>
</dbReference>
<feature type="domain" description="PAS" evidence="2">
    <location>
        <begin position="45"/>
        <end position="115"/>
    </location>
</feature>
<feature type="domain" description="PAC" evidence="3">
    <location>
        <begin position="119"/>
        <end position="171"/>
    </location>
</feature>
<dbReference type="Gene3D" id="3.30.70.270">
    <property type="match status" value="1"/>
</dbReference>
<dbReference type="Gene3D" id="3.20.20.450">
    <property type="entry name" value="EAL domain"/>
    <property type="match status" value="1"/>
</dbReference>
<comment type="caution">
    <text evidence="6">The sequence shown here is derived from an EMBL/GenBank/DDBJ whole genome shotgun (WGS) entry which is preliminary data.</text>
</comment>
<feature type="region of interest" description="Disordered" evidence="1">
    <location>
        <begin position="767"/>
        <end position="791"/>
    </location>
</feature>
<dbReference type="SMART" id="SM00086">
    <property type="entry name" value="PAC"/>
    <property type="match status" value="1"/>
</dbReference>
<dbReference type="Gene3D" id="3.30.450.40">
    <property type="match status" value="1"/>
</dbReference>
<dbReference type="InterPro" id="IPR000014">
    <property type="entry name" value="PAS"/>
</dbReference>
<dbReference type="InterPro" id="IPR001633">
    <property type="entry name" value="EAL_dom"/>
</dbReference>
<dbReference type="SMART" id="SM00091">
    <property type="entry name" value="PAS"/>
    <property type="match status" value="1"/>
</dbReference>
<dbReference type="Pfam" id="PF01590">
    <property type="entry name" value="GAF"/>
    <property type="match status" value="1"/>
</dbReference>
<dbReference type="Pfam" id="PF00990">
    <property type="entry name" value="GGDEF"/>
    <property type="match status" value="1"/>
</dbReference>
<dbReference type="RefSeq" id="WP_176951501.1">
    <property type="nucleotide sequence ID" value="NZ_JABXYK010000014.1"/>
</dbReference>
<dbReference type="InterPro" id="IPR000160">
    <property type="entry name" value="GGDEF_dom"/>
</dbReference>
<dbReference type="InterPro" id="IPR052155">
    <property type="entry name" value="Biofilm_reg_signaling"/>
</dbReference>
<dbReference type="PANTHER" id="PTHR44757:SF2">
    <property type="entry name" value="BIOFILM ARCHITECTURE MAINTENANCE PROTEIN MBAA"/>
    <property type="match status" value="1"/>
</dbReference>
<dbReference type="CDD" id="cd01949">
    <property type="entry name" value="GGDEF"/>
    <property type="match status" value="1"/>
</dbReference>
<evidence type="ECO:0000259" key="5">
    <source>
        <dbReference type="PROSITE" id="PS50887"/>
    </source>
</evidence>
<dbReference type="PROSITE" id="PS50887">
    <property type="entry name" value="GGDEF"/>
    <property type="match status" value="1"/>
</dbReference>
<evidence type="ECO:0000259" key="3">
    <source>
        <dbReference type="PROSITE" id="PS50113"/>
    </source>
</evidence>
<sequence length="791" mass="87287">MSRSSTQWSSEEKPADPTSLLLAAGERLIAEAARRFPIAGDRHDRAYWMDAMIEEAPVGLFFKDRDGRFLIANKATARHVGCGRDDLTGLTDFDIFPREVAQVLRDCEQQIIRTGEPALDMEECYRDVAGRRKWVLTSKLPMRNDQGEIVGIVGIARDITDRKRQEALHRGQAEILQMIARGEALSEVFPALIFLIEDQVADVTGSILLIDHDRQCVRHASAPNLHPDYTRAIDGAPIGPAVGSCGTAAYRGEQVLVADIAEDPLWADYRHLVRPYGFRACWSSPIRSSQGQVLGTFALYSRTPGLPTPACHKLLGVATHIAGIAIERKEAEDRIQFMAHHDALTGLPNRGMLDERIATAIEIADDENRSVALAFLDLDNFKLVNDSLGHKAGDTLLKTVAARMADGLRPGDVLVRLGGDEFVLIVSAPRRNAKGVAARLEAVRQTIAAPVTLEGRTVQVSCSMGVALYPEHGRTPTELLANADLAMYRAKEIGRDALHFFSNDMAISAHEKLRQQEELRRAIACDEFVLHYQPQVDLRTGSVFAVEALIRWKHPERGLLPPGEFIPFAEESGLIGQIGDWTLRAACRQNKAWQDAGLPRLVVSVNVSARQFQEIDWVERVRSALSDSGLDARYLELELTESLIMADVQQAVALMYRLEALGVHLAIDDFGTGYSSLSALKRFPVGRLKIDRSFVQDLPGDADDAAIARAVISLAHTLQLRVIAEGVETREQLEFLREAGCNEIQGFYIGRPVEAAAIEARLNEMEPEGRWPEAGRDRSGSHLTLQPGDLA</sequence>
<dbReference type="PROSITE" id="PS50112">
    <property type="entry name" value="PAS"/>
    <property type="match status" value="1"/>
</dbReference>
<dbReference type="SUPFAM" id="SSF55073">
    <property type="entry name" value="Nucleotide cyclase"/>
    <property type="match status" value="1"/>
</dbReference>
<dbReference type="Pfam" id="PF08448">
    <property type="entry name" value="PAS_4"/>
    <property type="match status" value="1"/>
</dbReference>
<accession>A0ABX2QID0</accession>
<dbReference type="SUPFAM" id="SSF55785">
    <property type="entry name" value="PYP-like sensor domain (PAS domain)"/>
    <property type="match status" value="1"/>
</dbReference>
<dbReference type="InterPro" id="IPR035919">
    <property type="entry name" value="EAL_sf"/>
</dbReference>
<evidence type="ECO:0000313" key="6">
    <source>
        <dbReference type="EMBL" id="NVP57533.1"/>
    </source>
</evidence>